<dbReference type="InterPro" id="IPR011515">
    <property type="entry name" value="Shugoshin_C"/>
</dbReference>
<organism evidence="7 8">
    <name type="scientific">Bagarius yarrelli</name>
    <name type="common">Goonch</name>
    <name type="synonym">Bagrus yarrelli</name>
    <dbReference type="NCBI Taxonomy" id="175774"/>
    <lineage>
        <taxon>Eukaryota</taxon>
        <taxon>Metazoa</taxon>
        <taxon>Chordata</taxon>
        <taxon>Craniata</taxon>
        <taxon>Vertebrata</taxon>
        <taxon>Euteleostomi</taxon>
        <taxon>Actinopterygii</taxon>
        <taxon>Neopterygii</taxon>
        <taxon>Teleostei</taxon>
        <taxon>Ostariophysi</taxon>
        <taxon>Siluriformes</taxon>
        <taxon>Sisoridae</taxon>
        <taxon>Sisorinae</taxon>
        <taxon>Bagarius</taxon>
    </lineage>
</organism>
<dbReference type="Pfam" id="PF07557">
    <property type="entry name" value="Shugoshin_C"/>
    <property type="match status" value="1"/>
</dbReference>
<keyword evidence="4" id="KW-0159">Chromosome partition</keyword>
<dbReference type="GO" id="GO:0000775">
    <property type="term" value="C:chromosome, centromeric region"/>
    <property type="evidence" value="ECO:0007669"/>
    <property type="project" value="InterPro"/>
</dbReference>
<dbReference type="Gene3D" id="1.20.5.730">
    <property type="entry name" value="Single helix bin"/>
    <property type="match status" value="1"/>
</dbReference>
<feature type="region of interest" description="Disordered" evidence="5">
    <location>
        <begin position="1188"/>
        <end position="1264"/>
    </location>
</feature>
<feature type="domain" description="Beta/gamma crystallin 'Greek key'" evidence="6">
    <location>
        <begin position="549"/>
        <end position="590"/>
    </location>
</feature>
<evidence type="ECO:0000256" key="2">
    <source>
        <dbReference type="ARBA" id="ARBA00010845"/>
    </source>
</evidence>
<comment type="similarity">
    <text evidence="1">Belongs to the beta/gamma-crystallin family.</text>
</comment>
<dbReference type="GO" id="GO:0005634">
    <property type="term" value="C:nucleus"/>
    <property type="evidence" value="ECO:0007669"/>
    <property type="project" value="InterPro"/>
</dbReference>
<dbReference type="EMBL" id="VCAZ01000294">
    <property type="protein sequence ID" value="TTV09639.1"/>
    <property type="molecule type" value="Genomic_DNA"/>
</dbReference>
<evidence type="ECO:0000256" key="4">
    <source>
        <dbReference type="ARBA" id="ARBA00022829"/>
    </source>
</evidence>
<evidence type="ECO:0000256" key="3">
    <source>
        <dbReference type="ARBA" id="ARBA00022737"/>
    </source>
</evidence>
<evidence type="ECO:0000256" key="1">
    <source>
        <dbReference type="ARBA" id="ARBA00009646"/>
    </source>
</evidence>
<dbReference type="SUPFAM" id="SSF50104">
    <property type="entry name" value="Translation proteins SH3-like domain"/>
    <property type="match status" value="1"/>
</dbReference>
<dbReference type="InterPro" id="IPR050252">
    <property type="entry name" value="Beta/Gamma-Crystallin"/>
</dbReference>
<feature type="compositionally biased region" description="Basic residues" evidence="5">
    <location>
        <begin position="1"/>
        <end position="10"/>
    </location>
</feature>
<feature type="compositionally biased region" description="Basic residues" evidence="5">
    <location>
        <begin position="792"/>
        <end position="801"/>
    </location>
</feature>
<dbReference type="Gene3D" id="2.60.20.10">
    <property type="entry name" value="Crystallins"/>
    <property type="match status" value="4"/>
</dbReference>
<keyword evidence="3" id="KW-0677">Repeat</keyword>
<feature type="region of interest" description="Disordered" evidence="5">
    <location>
        <begin position="1"/>
        <end position="66"/>
    </location>
</feature>
<feature type="domain" description="Beta/gamma crystallin 'Greek key'" evidence="6">
    <location>
        <begin position="450"/>
        <end position="502"/>
    </location>
</feature>
<dbReference type="PANTHER" id="PTHR11818:SF50">
    <property type="entry name" value="BETA_GAMMA CRYSTALLIN DOMAIN-CONTAINING PROTEIN 2"/>
    <property type="match status" value="1"/>
</dbReference>
<keyword evidence="8" id="KW-1185">Reference proteome</keyword>
<gene>
    <name evidence="7" type="ORF">Baya_16396</name>
</gene>
<name>A0A556VVA8_BAGYA</name>
<dbReference type="GO" id="GO:0045132">
    <property type="term" value="P:meiotic chromosome segregation"/>
    <property type="evidence" value="ECO:0007669"/>
    <property type="project" value="InterPro"/>
</dbReference>
<feature type="region of interest" description="Disordered" evidence="5">
    <location>
        <begin position="656"/>
        <end position="708"/>
    </location>
</feature>
<proteinExistence type="inferred from homology"/>
<dbReference type="CDD" id="cd23702">
    <property type="entry name" value="eL14"/>
    <property type="match status" value="1"/>
</dbReference>
<evidence type="ECO:0000256" key="5">
    <source>
        <dbReference type="SAM" id="MobiDB-lite"/>
    </source>
</evidence>
<dbReference type="SUPFAM" id="SSF49695">
    <property type="entry name" value="gamma-Crystallin-like"/>
    <property type="match status" value="2"/>
</dbReference>
<dbReference type="AlphaFoldDB" id="A0A556VVA8"/>
<dbReference type="PROSITE" id="PS50915">
    <property type="entry name" value="CRYSTALLIN_BETA_GAMMA"/>
    <property type="match status" value="3"/>
</dbReference>
<dbReference type="InterPro" id="IPR011024">
    <property type="entry name" value="G_crystallin-like"/>
</dbReference>
<feature type="region of interest" description="Disordered" evidence="5">
    <location>
        <begin position="983"/>
        <end position="1004"/>
    </location>
</feature>
<feature type="compositionally biased region" description="Polar residues" evidence="5">
    <location>
        <begin position="947"/>
        <end position="962"/>
    </location>
</feature>
<reference evidence="7 8" key="1">
    <citation type="journal article" date="2019" name="Genome Biol. Evol.">
        <title>Whole-Genome Sequencing of the Giant Devil Catfish, Bagarius yarrelli.</title>
        <authorList>
            <person name="Jiang W."/>
            <person name="Lv Y."/>
            <person name="Cheng L."/>
            <person name="Yang K."/>
            <person name="Chao B."/>
            <person name="Wang X."/>
            <person name="Li Y."/>
            <person name="Pan X."/>
            <person name="You X."/>
            <person name="Zhang Y."/>
            <person name="Yang J."/>
            <person name="Li J."/>
            <person name="Zhang X."/>
            <person name="Liu S."/>
            <person name="Sun C."/>
            <person name="Yang J."/>
            <person name="Shi Q."/>
        </authorList>
    </citation>
    <scope>NUCLEOTIDE SEQUENCE [LARGE SCALE GENOMIC DNA]</scope>
    <source>
        <strain evidence="7">JWS20170419001</strain>
        <tissue evidence="7">Muscle</tissue>
    </source>
</reference>
<feature type="compositionally biased region" description="Basic residues" evidence="5">
    <location>
        <begin position="923"/>
        <end position="932"/>
    </location>
</feature>
<feature type="compositionally biased region" description="Basic and acidic residues" evidence="5">
    <location>
        <begin position="807"/>
        <end position="827"/>
    </location>
</feature>
<feature type="region of interest" description="Disordered" evidence="5">
    <location>
        <begin position="722"/>
        <end position="851"/>
    </location>
</feature>
<evidence type="ECO:0000313" key="8">
    <source>
        <dbReference type="Proteomes" id="UP000319801"/>
    </source>
</evidence>
<feature type="region of interest" description="Disordered" evidence="5">
    <location>
        <begin position="871"/>
        <end position="963"/>
    </location>
</feature>
<feature type="domain" description="Beta/gamma crystallin 'Greek key'" evidence="6">
    <location>
        <begin position="332"/>
        <end position="369"/>
    </location>
</feature>
<protein>
    <submittedName>
        <fullName evidence="7">Beta/gamma crystallin domain-containing protein 2</fullName>
    </submittedName>
</protein>
<sequence>MAPPVRHRPPLRNVSSMPFSSLPPIVEDASSPSVSEIKDSGFSSLTSPAPAQPQNSLPSDLGLNWNTSKEMRSPLAMMSFLKEQKSQEGQGRLINIAPRASALSSILMLKNSLPNLSQEEGSSVNGFSGTSRLDHSLLFSNYRSEHKDVNGKPLGQRTLFRTASLPEVNSGQDFLSRFSKDSLGSAWSPYESFLLSPPSSLSGLNEPARVSRAPLVINSPSTESPSSINPSPVFISPSTESPVKPQSLQLNLNIGTASLGSPVQNGVRNIGVTHPPGPDRNLMAKYKAFPDAYLFIYKRPGWCGQRIEVKGDVMDATEWEFPETIFIRVVRGGWVLYEKPDYKGEKFALDEGDIELTNPDTSPDARIYGFPVKANSIIINAGLWLVFAEPFFQGVPRVLEVGGYSNPAAWGVTQPYIGSLHPLKIVTEAIPDVELFDFSTSTRSIHVISGAWVAYSHVDYSGNQYVLEKGFYNNCADWGDYANLTSMGCSDTCVLKSVKPVPILLTVPAISLFGLECFEGREVSVETEVSSMMEGGFNPHFLSVRVNNGCWVLCEHSNYRGRQFLLEPTEITNWPKFSSLASVGSLYPIRETEREKVRQAQGVILQLKRERQALIFHLLMMKRALSEGGVAKTAQLSLNLICLLLVRFSGVTQTETVTQEKVLRPPESLTQQHEGGALGGSSNNEASLPLTVGKRRRRDARKRSERRRSSLLNPACVDECVTEEAEPRDSGMTGSPKLHLHTDLSEPDENATARGQGSQRTDSVDVSKVALDSELSDLTANRHSTPEPPQRRVSRQTKRKTAQSATKPERGRKVERAPLKKPWEKPRSRSKSRTVSAASAPNDRLNSSLGGNDTFDFDCEEAVHVTPFRGGVKATEAPPSPVAPPPPALKDHTPVSSDAEQDEDDSPYVPDRKLRRTCAPPPRRMRSKRRSAQGRGKENSGCKRNHTVPQLSGDNTGLQLPQSPAAGIPIPEYLIPLPAEERQQTAAGKNSTEAAGFVKDPSPLPPDSPAAEEGLMMIDSGLVVRSCFGLALSDMTNISSAAYQMPLPARDSTPGLCRKRRCTSVASYKEPSISSKLRRGDKFTDTRFLRSPIFKQKSRRSLKAMEKYNESFVFKRFVEIGRVAYVSFGPHEGKLVAIVDVIDQNRKFVRRAWEKAEVSKKWTESSWAKKIEAREKLNSVLMMMMTGGSGSSLSGGSPAGCPPGAPHQRLLSEDERTEFSSSDDEKTFGKGEGRKGSGKIEKEKETKETRERRKEKERKGEKEN</sequence>
<dbReference type="SMART" id="SM00247">
    <property type="entry name" value="XTALbg"/>
    <property type="match status" value="3"/>
</dbReference>
<feature type="compositionally biased region" description="Basic and acidic residues" evidence="5">
    <location>
        <begin position="1210"/>
        <end position="1264"/>
    </location>
</feature>
<dbReference type="PANTHER" id="PTHR11818">
    <property type="entry name" value="BETA/GAMMA CRYSTALLIN"/>
    <property type="match status" value="1"/>
</dbReference>
<dbReference type="Pfam" id="PF00030">
    <property type="entry name" value="Crystall"/>
    <property type="match status" value="4"/>
</dbReference>
<dbReference type="Gene3D" id="2.30.30.30">
    <property type="match status" value="1"/>
</dbReference>
<dbReference type="InterPro" id="IPR001064">
    <property type="entry name" value="Beta/gamma_crystallin"/>
</dbReference>
<dbReference type="InterPro" id="IPR008991">
    <property type="entry name" value="Translation_prot_SH3-like_sf"/>
</dbReference>
<feature type="compositionally biased region" description="Polar residues" evidence="5">
    <location>
        <begin position="833"/>
        <end position="851"/>
    </location>
</feature>
<feature type="compositionally biased region" description="Pro residues" evidence="5">
    <location>
        <begin position="878"/>
        <end position="888"/>
    </location>
</feature>
<feature type="compositionally biased region" description="Polar residues" evidence="5">
    <location>
        <begin position="984"/>
        <end position="993"/>
    </location>
</feature>
<feature type="compositionally biased region" description="Basic residues" evidence="5">
    <location>
        <begin position="693"/>
        <end position="706"/>
    </location>
</feature>
<comment type="similarity">
    <text evidence="2">Belongs to the shugoshin family.</text>
</comment>
<evidence type="ECO:0000313" key="7">
    <source>
        <dbReference type="EMBL" id="TTV09639.1"/>
    </source>
</evidence>
<accession>A0A556VVA8</accession>
<evidence type="ECO:0000259" key="6">
    <source>
        <dbReference type="PROSITE" id="PS50915"/>
    </source>
</evidence>
<dbReference type="InterPro" id="IPR014722">
    <property type="entry name" value="Rib_uL2_dom2"/>
</dbReference>
<comment type="caution">
    <text evidence="7">The sequence shown here is derived from an EMBL/GenBank/DDBJ whole genome shotgun (WGS) entry which is preliminary data.</text>
</comment>
<dbReference type="OrthoDB" id="8823304at2759"/>
<dbReference type="Proteomes" id="UP000319801">
    <property type="component" value="Unassembled WGS sequence"/>
</dbReference>
<feature type="compositionally biased region" description="Polar residues" evidence="5">
    <location>
        <begin position="41"/>
        <end position="66"/>
    </location>
</feature>